<dbReference type="KEGG" id="spac:B1H29_36105"/>
<dbReference type="GO" id="GO:0006508">
    <property type="term" value="P:proteolysis"/>
    <property type="evidence" value="ECO:0007669"/>
    <property type="project" value="UniProtKB-KW"/>
</dbReference>
<dbReference type="PANTHER" id="PTHR19959">
    <property type="entry name" value="KINESIN LIGHT CHAIN"/>
    <property type="match status" value="1"/>
</dbReference>
<keyword evidence="1" id="KW-0378">Hydrolase</keyword>
<dbReference type="EMBL" id="CP019724">
    <property type="protein sequence ID" value="AQS71556.1"/>
    <property type="molecule type" value="Genomic_DNA"/>
</dbReference>
<dbReference type="SUPFAM" id="SSF48452">
    <property type="entry name" value="TPR-like"/>
    <property type="match status" value="4"/>
</dbReference>
<dbReference type="GO" id="GO:0008233">
    <property type="term" value="F:peptidase activity"/>
    <property type="evidence" value="ECO:0007669"/>
    <property type="project" value="UniProtKB-KW"/>
</dbReference>
<dbReference type="Pfam" id="PF13365">
    <property type="entry name" value="Trypsin_2"/>
    <property type="match status" value="1"/>
</dbReference>
<dbReference type="SUPFAM" id="SSF50494">
    <property type="entry name" value="Trypsin-like serine proteases"/>
    <property type="match status" value="1"/>
</dbReference>
<dbReference type="InterPro" id="IPR019734">
    <property type="entry name" value="TPR_rpt"/>
</dbReference>
<proteinExistence type="predicted"/>
<dbReference type="Gene3D" id="2.40.10.10">
    <property type="entry name" value="Trypsin-like serine proteases"/>
    <property type="match status" value="1"/>
</dbReference>
<dbReference type="InterPro" id="IPR011990">
    <property type="entry name" value="TPR-like_helical_dom_sf"/>
</dbReference>
<evidence type="ECO:0000313" key="2">
    <source>
        <dbReference type="Proteomes" id="UP000189443"/>
    </source>
</evidence>
<dbReference type="Gene3D" id="1.25.40.10">
    <property type="entry name" value="Tetratricopeptide repeat domain"/>
    <property type="match status" value="5"/>
</dbReference>
<dbReference type="Proteomes" id="UP000189443">
    <property type="component" value="Chromosome"/>
</dbReference>
<organism evidence="1 2">
    <name type="scientific">Streptomyces pactum</name>
    <dbReference type="NCBI Taxonomy" id="68249"/>
    <lineage>
        <taxon>Bacteria</taxon>
        <taxon>Bacillati</taxon>
        <taxon>Actinomycetota</taxon>
        <taxon>Actinomycetes</taxon>
        <taxon>Kitasatosporales</taxon>
        <taxon>Streptomycetaceae</taxon>
        <taxon>Streptomyces</taxon>
    </lineage>
</organism>
<protein>
    <submittedName>
        <fullName evidence="1">Serine protease</fullName>
    </submittedName>
</protein>
<name>A0A1S6JII0_9ACTN</name>
<accession>A0A1S6JII0</accession>
<sequence>MVGVDGPRGPGSGFAISRSLVLTSSHVVPDVGGEVTFFHPGEKEQYTATVVWRGTPMDKDDAALLRAENAYRGPDGAALSWKPVRWGRLVTHQPEVPCQTVGLPNIVQRKPPADLYRVTGTVNRTDRFANNRHLMRVEERIEGGGTSDRTRSPWGGLSGAAVFCDDVLVGVVAVDFAGFGHTRLEISPAYVLLNDPAFQDVLAEDHLPTRMEPAEWQRLYDPPAPPLPGGPLTSPAALLDAHRAVVPFRGRARLLHELGIWCDQPGLGVRLVHAPGGQGKTRLALELADRLEAKRWTVVWLTDHADDAAVQKLADAAVPLLVILDHAETRLGRLTVLLRALAAHRGSTPFKMLLLARTRGDWWNAARRAHLPVQNVVEAAPVTALPPLQSHDIDIRKAYCQAVDSLSRALHGVDGRQNDDWPTIARDLKKNCRERLRSAEDLQGALTLHMTALVDLLDAGTPDPAHDVDAPGPVLDERLLDHEIAYWESAADRSGTGLRREDLPQALAAAFLCGADDGRQADTLLRGVPVLSDLSTRHRYAVRDWISALYPPQGGRVWAELRPDRLAEYFVGRQLRDDPGLVDDLFADSGLTMTQTTRLLTVYARAAAHPAHRGLLDAELTALCVRRKDILLPVAVDVATRVERPEPLVCALKELAERTDATPQDLADLADRLPRPTHSLGPLAVQVTQRLAAIHREQTEADPARLADLATTMRRLTGRLGDLGRRREALAAAEESSELAARLADRDGRTYLPQYAASLINVSVMLGRLGEREKALRRARAAVRAYEQLTDGTDASPSAVHLSELSHALSAVSTAEGELGHFHEALENIGKAVSLRRDLLEQYGETYKPALADALNNQAIWLKESGRPEKAMRKSQEAVALYQALAEERPDAFRPRLAMTLGTHANCLSATGRYTEALAANEEAVRIRRRLADENPNAHLADLALSLNSLAINLDNEGRHDDALPAAAETVDLYEQLADREPSVYTPELAASLNTYANQLNTAGRNREACEAAGKAVDHYRSLARKEPGVFTADLAMSLTTLSSQQDATGQYEEALASARKAVALHRRLDERRSDAFLPGLGMSLNNLSLRWKAMGGLDKALTLIDEAIGIQRRLIAAGRTGPTHTALAMALVNKASCLFAMGQREAAVQPATEAVKLFRRRMSRSNPDAYKPELATALSVLAAVLTTTGHRVEALDSWEALVKVRKPLAARDSAGHGPHYVNELLMMGTHRSASGRHDAAVAALRQAVATCRKLAYHDPDQQRFQLAVSTAVLTAVMTQAGRRREALPTAEEAVTLLRDLHQDDPAQRPVFADALVLLGVLRHCVGHAEARHALQQAVDMAQSLAPAVQGPVLTRALMGLGTWAGEQGQTAQAMSLLTQAVAVARSTPEDPGQAAALASALWSLGRYAPRDEEGSRAALRATAEAVEICDSLVRADATAHEPLLADALAVHGLRSAVAGQYAEALRITTEALDLSRRLADADPTAHHIRLADALSAHAEARLLADVHHDEARETVAEALTLWRGVSQHEPGLAAPRLSQVLDTYTRLLGDDPD</sequence>
<gene>
    <name evidence="1" type="ORF">B1H29_36105</name>
</gene>
<keyword evidence="1" id="KW-0645">Protease</keyword>
<dbReference type="PANTHER" id="PTHR19959:SF119">
    <property type="entry name" value="FUNGAL LIPASE-LIKE DOMAIN-CONTAINING PROTEIN"/>
    <property type="match status" value="1"/>
</dbReference>
<dbReference type="InterPro" id="IPR043504">
    <property type="entry name" value="Peptidase_S1_PA_chymotrypsin"/>
</dbReference>
<dbReference type="SMART" id="SM00028">
    <property type="entry name" value="TPR"/>
    <property type="match status" value="10"/>
</dbReference>
<evidence type="ECO:0000313" key="1">
    <source>
        <dbReference type="EMBL" id="AQS71556.1"/>
    </source>
</evidence>
<dbReference type="Pfam" id="PF13374">
    <property type="entry name" value="TPR_10"/>
    <property type="match status" value="1"/>
</dbReference>
<reference evidence="1 2" key="1">
    <citation type="submission" date="2017-02" db="EMBL/GenBank/DDBJ databases">
        <title>Streptomyces pactum ACT12 Genome sequencing and assembly.</title>
        <authorList>
            <person name="Xue Q."/>
            <person name="Yan X."/>
            <person name="Jia L."/>
            <person name="Yan H."/>
        </authorList>
    </citation>
    <scope>NUCLEOTIDE SEQUENCE [LARGE SCALE GENOMIC DNA]</scope>
    <source>
        <strain evidence="1 2">ACT12</strain>
    </source>
</reference>
<keyword evidence="2" id="KW-1185">Reference proteome</keyword>
<dbReference type="InterPro" id="IPR009003">
    <property type="entry name" value="Peptidase_S1_PA"/>
</dbReference>